<dbReference type="Pfam" id="PF00264">
    <property type="entry name" value="Tyrosinase"/>
    <property type="match status" value="1"/>
</dbReference>
<dbReference type="InterPro" id="IPR050316">
    <property type="entry name" value="Tyrosinase/Hemocyanin"/>
</dbReference>
<sequence length="520" mass="57347">MHPWLRIRLLVALIGLTFGQSGSSTPPPAPRERQSWLAMTQSQQSMYISAVQKAMDLGYHYHFTQLVQEPATYSEYYLTTGWAYWNRKYVLAYETMLRSLDPTFANVTVPYWDVFADYAQAQVTANCQTLDCAPIINATYNNSLGGYTSTVALLSIDNNNTVGYKAMSAPYTHFCESNSSCSHWLPRGNWRRGYPSGFGYSTAANALNIATDFQNFTSFLKATLHNNMHAALGSTMVSNRTMADVLFVSFHATIDVILQIYVNCYVGEFASNTTKQNTSNPYVFVTTNPTPTLFTPVTQRLPVSSTQLGTFVDASNHSMLGPFFQQLPTAYWSYVSASTIGPGLSYTYVLSTLLGNLTANTNKCVAVNTGRRRLTQSHAVGTDTIQVTKSSTLGVDNVQVGSSSLVTWSVRQRAEAFLLWVTTNVQKMVCPSSVSGDLCLRLLMYIECEWNAVVMGDDPYVPGTFSGGVGSDAQNPTMRSSCTTARTSIEFQAYVTTIKNGTTYMTTLLQQGMTNNLNIN</sequence>
<dbReference type="PANTHER" id="PTHR11474">
    <property type="entry name" value="TYROSINASE FAMILY MEMBER"/>
    <property type="match status" value="1"/>
</dbReference>
<dbReference type="GO" id="GO:0046872">
    <property type="term" value="F:metal ion binding"/>
    <property type="evidence" value="ECO:0007669"/>
    <property type="project" value="UniProtKB-KW"/>
</dbReference>
<proteinExistence type="predicted"/>
<reference evidence="5" key="2">
    <citation type="submission" date="2019-06" db="EMBL/GenBank/DDBJ databases">
        <title>Genomics analysis of Aphanomyces spp. identifies a new class of oomycete effector associated with host adaptation.</title>
        <authorList>
            <person name="Gaulin E."/>
        </authorList>
    </citation>
    <scope>NUCLEOTIDE SEQUENCE</scope>
    <source>
        <strain evidence="5">CBS 578.67</strain>
    </source>
</reference>
<feature type="chain" id="PRO_5033437026" evidence="3">
    <location>
        <begin position="20"/>
        <end position="520"/>
    </location>
</feature>
<dbReference type="OrthoDB" id="6132182at2759"/>
<dbReference type="PANTHER" id="PTHR11474:SF126">
    <property type="entry name" value="TYROSINASE-LIKE PROTEIN TYR-1-RELATED"/>
    <property type="match status" value="1"/>
</dbReference>
<dbReference type="Gene3D" id="1.10.1280.10">
    <property type="entry name" value="Di-copper center containing domain from catechol oxidase"/>
    <property type="match status" value="1"/>
</dbReference>
<dbReference type="Proteomes" id="UP000332933">
    <property type="component" value="Unassembled WGS sequence"/>
</dbReference>
<evidence type="ECO:0000256" key="2">
    <source>
        <dbReference type="ARBA" id="ARBA00023008"/>
    </source>
</evidence>
<gene>
    <name evidence="6" type="primary">Aste57867_10197</name>
    <name evidence="5" type="ORF">As57867_010158</name>
    <name evidence="6" type="ORF">ASTE57867_10197</name>
</gene>
<keyword evidence="7" id="KW-1185">Reference proteome</keyword>
<dbReference type="InterPro" id="IPR008922">
    <property type="entry name" value="Di-copper_centre_dom_sf"/>
</dbReference>
<protein>
    <submittedName>
        <fullName evidence="6">Aste57867_10197 protein</fullName>
    </submittedName>
</protein>
<keyword evidence="3" id="KW-0732">Signal</keyword>
<dbReference type="EMBL" id="VJMH01005190">
    <property type="protein sequence ID" value="KAF0699232.1"/>
    <property type="molecule type" value="Genomic_DNA"/>
</dbReference>
<feature type="signal peptide" evidence="3">
    <location>
        <begin position="1"/>
        <end position="19"/>
    </location>
</feature>
<evidence type="ECO:0000259" key="4">
    <source>
        <dbReference type="Pfam" id="PF00264"/>
    </source>
</evidence>
<reference evidence="6 7" key="1">
    <citation type="submission" date="2019-03" db="EMBL/GenBank/DDBJ databases">
        <authorList>
            <person name="Gaulin E."/>
            <person name="Dumas B."/>
        </authorList>
    </citation>
    <scope>NUCLEOTIDE SEQUENCE [LARGE SCALE GENOMIC DNA]</scope>
    <source>
        <strain evidence="6">CBS 568.67</strain>
    </source>
</reference>
<keyword evidence="2" id="KW-0186">Copper</keyword>
<dbReference type="GO" id="GO:0016491">
    <property type="term" value="F:oxidoreductase activity"/>
    <property type="evidence" value="ECO:0007669"/>
    <property type="project" value="InterPro"/>
</dbReference>
<accession>A0A485KQE4</accession>
<organism evidence="6 7">
    <name type="scientific">Aphanomyces stellatus</name>
    <dbReference type="NCBI Taxonomy" id="120398"/>
    <lineage>
        <taxon>Eukaryota</taxon>
        <taxon>Sar</taxon>
        <taxon>Stramenopiles</taxon>
        <taxon>Oomycota</taxon>
        <taxon>Saprolegniomycetes</taxon>
        <taxon>Saprolegniales</taxon>
        <taxon>Verrucalvaceae</taxon>
        <taxon>Aphanomyces</taxon>
    </lineage>
</organism>
<evidence type="ECO:0000313" key="5">
    <source>
        <dbReference type="EMBL" id="KAF0699232.1"/>
    </source>
</evidence>
<evidence type="ECO:0000256" key="1">
    <source>
        <dbReference type="ARBA" id="ARBA00022723"/>
    </source>
</evidence>
<dbReference type="EMBL" id="CAADRA010005211">
    <property type="protein sequence ID" value="VFT87073.1"/>
    <property type="molecule type" value="Genomic_DNA"/>
</dbReference>
<dbReference type="AlphaFoldDB" id="A0A485KQE4"/>
<evidence type="ECO:0000313" key="6">
    <source>
        <dbReference type="EMBL" id="VFT87073.1"/>
    </source>
</evidence>
<evidence type="ECO:0000313" key="7">
    <source>
        <dbReference type="Proteomes" id="UP000332933"/>
    </source>
</evidence>
<dbReference type="InterPro" id="IPR002227">
    <property type="entry name" value="Tyrosinase_Cu-bd"/>
</dbReference>
<feature type="domain" description="Tyrosinase copper-binding" evidence="4">
    <location>
        <begin position="80"/>
        <end position="261"/>
    </location>
</feature>
<dbReference type="SUPFAM" id="SSF48056">
    <property type="entry name" value="Di-copper centre-containing domain"/>
    <property type="match status" value="1"/>
</dbReference>
<keyword evidence="1" id="KW-0479">Metal-binding</keyword>
<evidence type="ECO:0000256" key="3">
    <source>
        <dbReference type="SAM" id="SignalP"/>
    </source>
</evidence>
<name>A0A485KQE4_9STRA</name>